<name>A0A6A4GMZ9_9AGAR</name>
<sequence>MLQRDFLPQNIECCCIEGQEKFSVPGLLIDLIHCLRVLSNLPSTTSTVLKMSLGLVLLNFNLSGSSFRDMGTLKHSTLPYVH</sequence>
<evidence type="ECO:0000313" key="1">
    <source>
        <dbReference type="EMBL" id="KAE9386635.1"/>
    </source>
</evidence>
<proteinExistence type="predicted"/>
<dbReference type="Proteomes" id="UP000799118">
    <property type="component" value="Unassembled WGS sequence"/>
</dbReference>
<protein>
    <submittedName>
        <fullName evidence="1">Uncharacterized protein</fullName>
    </submittedName>
</protein>
<keyword evidence="2" id="KW-1185">Reference proteome</keyword>
<evidence type="ECO:0000313" key="2">
    <source>
        <dbReference type="Proteomes" id="UP000799118"/>
    </source>
</evidence>
<dbReference type="AlphaFoldDB" id="A0A6A4GMZ9"/>
<reference evidence="1" key="1">
    <citation type="journal article" date="2019" name="Environ. Microbiol.">
        <title>Fungal ecological strategies reflected in gene transcription - a case study of two litter decomposers.</title>
        <authorList>
            <person name="Barbi F."/>
            <person name="Kohler A."/>
            <person name="Barry K."/>
            <person name="Baskaran P."/>
            <person name="Daum C."/>
            <person name="Fauchery L."/>
            <person name="Ihrmark K."/>
            <person name="Kuo A."/>
            <person name="LaButti K."/>
            <person name="Lipzen A."/>
            <person name="Morin E."/>
            <person name="Grigoriev I.V."/>
            <person name="Henrissat B."/>
            <person name="Lindahl B."/>
            <person name="Martin F."/>
        </authorList>
    </citation>
    <scope>NUCLEOTIDE SEQUENCE</scope>
    <source>
        <strain evidence="1">JB14</strain>
    </source>
</reference>
<accession>A0A6A4GMZ9</accession>
<organism evidence="1 2">
    <name type="scientific">Gymnopus androsaceus JB14</name>
    <dbReference type="NCBI Taxonomy" id="1447944"/>
    <lineage>
        <taxon>Eukaryota</taxon>
        <taxon>Fungi</taxon>
        <taxon>Dikarya</taxon>
        <taxon>Basidiomycota</taxon>
        <taxon>Agaricomycotina</taxon>
        <taxon>Agaricomycetes</taxon>
        <taxon>Agaricomycetidae</taxon>
        <taxon>Agaricales</taxon>
        <taxon>Marasmiineae</taxon>
        <taxon>Omphalotaceae</taxon>
        <taxon>Gymnopus</taxon>
    </lineage>
</organism>
<dbReference type="EMBL" id="ML769861">
    <property type="protein sequence ID" value="KAE9386635.1"/>
    <property type="molecule type" value="Genomic_DNA"/>
</dbReference>
<gene>
    <name evidence="1" type="ORF">BT96DRAFT_981678</name>
</gene>